<dbReference type="Proteomes" id="UP000316639">
    <property type="component" value="Unassembled WGS sequence"/>
</dbReference>
<accession>A0A563EWY7</accession>
<gene>
    <name evidence="1" type="ORF">FKR81_11685</name>
</gene>
<name>A0A563EWY7_9PSEU</name>
<comment type="caution">
    <text evidence="1">The sequence shown here is derived from an EMBL/GenBank/DDBJ whole genome shotgun (WGS) entry which is preliminary data.</text>
</comment>
<sequence length="220" mass="24197">MPAVPVCARYEVDVRRPSAARIYDYYLGGVHNFAVDRAFAKQAVRIEPELPLVSRANRAFLRRAVKHCHDAGVRQFLDLGSGIPTCGSVHETAPGARVVYVDHDKPTVAFGRAILRGDPNARIVQADFRCPDRLLHHPEMSIDLNEPFAVLMVDVLRYVDDATDPHRLVAAYRDALPPNGFLAVSHTGRMESYLDGLTLVGDGQVRLLHGGYAAVGHKPA</sequence>
<proteinExistence type="predicted"/>
<reference evidence="1 2" key="1">
    <citation type="submission" date="2019-07" db="EMBL/GenBank/DDBJ databases">
        <title>Lentzea xizangensis sp. nov., isolated from Qinghai-Tibetan Plateau Soils.</title>
        <authorList>
            <person name="Huang J."/>
        </authorList>
    </citation>
    <scope>NUCLEOTIDE SEQUENCE [LARGE SCALE GENOMIC DNA]</scope>
    <source>
        <strain evidence="1 2">FXJ1.1311</strain>
    </source>
</reference>
<dbReference type="Gene3D" id="3.40.50.150">
    <property type="entry name" value="Vaccinia Virus protein VP39"/>
    <property type="match status" value="1"/>
</dbReference>
<dbReference type="EMBL" id="VOBR01000006">
    <property type="protein sequence ID" value="TWP52226.1"/>
    <property type="molecule type" value="Genomic_DNA"/>
</dbReference>
<evidence type="ECO:0000313" key="1">
    <source>
        <dbReference type="EMBL" id="TWP52226.1"/>
    </source>
</evidence>
<dbReference type="RefSeq" id="WP_146351022.1">
    <property type="nucleotide sequence ID" value="NZ_VOBR01000006.1"/>
</dbReference>
<dbReference type="Pfam" id="PF04672">
    <property type="entry name" value="Methyltransf_19"/>
    <property type="match status" value="1"/>
</dbReference>
<dbReference type="CDD" id="cd02440">
    <property type="entry name" value="AdoMet_MTases"/>
    <property type="match status" value="1"/>
</dbReference>
<protein>
    <recommendedName>
        <fullName evidence="3">S-adenosyl methyltransferase</fullName>
    </recommendedName>
</protein>
<dbReference type="AlphaFoldDB" id="A0A563EWY7"/>
<dbReference type="SUPFAM" id="SSF53335">
    <property type="entry name" value="S-adenosyl-L-methionine-dependent methyltransferases"/>
    <property type="match status" value="1"/>
</dbReference>
<evidence type="ECO:0000313" key="2">
    <source>
        <dbReference type="Proteomes" id="UP000316639"/>
    </source>
</evidence>
<dbReference type="InterPro" id="IPR006764">
    <property type="entry name" value="SAM_dep_MeTrfase_SAV2177_type"/>
</dbReference>
<evidence type="ECO:0008006" key="3">
    <source>
        <dbReference type="Google" id="ProtNLM"/>
    </source>
</evidence>
<organism evidence="1 2">
    <name type="scientific">Lentzea tibetensis</name>
    <dbReference type="NCBI Taxonomy" id="2591470"/>
    <lineage>
        <taxon>Bacteria</taxon>
        <taxon>Bacillati</taxon>
        <taxon>Actinomycetota</taxon>
        <taxon>Actinomycetes</taxon>
        <taxon>Pseudonocardiales</taxon>
        <taxon>Pseudonocardiaceae</taxon>
        <taxon>Lentzea</taxon>
    </lineage>
</organism>
<dbReference type="OrthoDB" id="4134439at2"/>
<dbReference type="InterPro" id="IPR029063">
    <property type="entry name" value="SAM-dependent_MTases_sf"/>
</dbReference>
<keyword evidence="2" id="KW-1185">Reference proteome</keyword>